<dbReference type="Pfam" id="PF00829">
    <property type="entry name" value="Ribosomal_L21p"/>
    <property type="match status" value="1"/>
</dbReference>
<dbReference type="EMBL" id="MGGL01000004">
    <property type="protein sequence ID" value="OGM27500.1"/>
    <property type="molecule type" value="Genomic_DNA"/>
</dbReference>
<name>A0A1F7YJX8_9BACT</name>
<keyword evidence="2 4" id="KW-0689">Ribosomal protein</keyword>
<dbReference type="PANTHER" id="PTHR21349">
    <property type="entry name" value="50S RIBOSOMAL PROTEIN L21"/>
    <property type="match status" value="1"/>
</dbReference>
<dbReference type="GO" id="GO:0003735">
    <property type="term" value="F:structural constituent of ribosome"/>
    <property type="evidence" value="ECO:0007669"/>
    <property type="project" value="InterPro"/>
</dbReference>
<dbReference type="AlphaFoldDB" id="A0A1F7YJX8"/>
<comment type="similarity">
    <text evidence="1 4 5">Belongs to the bacterial ribosomal protein bL21 family.</text>
</comment>
<keyword evidence="4 5" id="KW-0699">rRNA-binding</keyword>
<dbReference type="InterPro" id="IPR028909">
    <property type="entry name" value="bL21-like"/>
</dbReference>
<dbReference type="InterPro" id="IPR036164">
    <property type="entry name" value="bL21-like_sf"/>
</dbReference>
<dbReference type="PANTHER" id="PTHR21349:SF0">
    <property type="entry name" value="LARGE RIBOSOMAL SUBUNIT PROTEIN BL21M"/>
    <property type="match status" value="1"/>
</dbReference>
<protein>
    <recommendedName>
        <fullName evidence="4">Large ribosomal subunit protein bL21</fullName>
    </recommendedName>
</protein>
<dbReference type="GO" id="GO:0005737">
    <property type="term" value="C:cytoplasm"/>
    <property type="evidence" value="ECO:0007669"/>
    <property type="project" value="UniProtKB-ARBA"/>
</dbReference>
<keyword evidence="3 4" id="KW-0687">Ribonucleoprotein</keyword>
<evidence type="ECO:0000256" key="2">
    <source>
        <dbReference type="ARBA" id="ARBA00022980"/>
    </source>
</evidence>
<evidence type="ECO:0000256" key="1">
    <source>
        <dbReference type="ARBA" id="ARBA00008563"/>
    </source>
</evidence>
<dbReference type="InterPro" id="IPR001787">
    <property type="entry name" value="Ribosomal_bL21"/>
</dbReference>
<dbReference type="GO" id="GO:1990904">
    <property type="term" value="C:ribonucleoprotein complex"/>
    <property type="evidence" value="ECO:0007669"/>
    <property type="project" value="UniProtKB-KW"/>
</dbReference>
<dbReference type="Proteomes" id="UP000179221">
    <property type="component" value="Unassembled WGS sequence"/>
</dbReference>
<comment type="function">
    <text evidence="4 5">This protein binds to 23S rRNA in the presence of protein L20.</text>
</comment>
<evidence type="ECO:0000313" key="6">
    <source>
        <dbReference type="EMBL" id="OGM27500.1"/>
    </source>
</evidence>
<comment type="subunit">
    <text evidence="4">Part of the 50S ribosomal subunit. Contacts protein L20.</text>
</comment>
<evidence type="ECO:0000256" key="3">
    <source>
        <dbReference type="ARBA" id="ARBA00023274"/>
    </source>
</evidence>
<organism evidence="6 7">
    <name type="scientific">Candidatus Woesebacteria bacterium RIFCSPHIGHO2_01_FULL_40_22</name>
    <dbReference type="NCBI Taxonomy" id="1802499"/>
    <lineage>
        <taxon>Bacteria</taxon>
        <taxon>Candidatus Woeseibacteriota</taxon>
    </lineage>
</organism>
<evidence type="ECO:0000313" key="7">
    <source>
        <dbReference type="Proteomes" id="UP000179221"/>
    </source>
</evidence>
<dbReference type="SUPFAM" id="SSF141091">
    <property type="entry name" value="L21p-like"/>
    <property type="match status" value="1"/>
</dbReference>
<sequence>MKYAIIRIEDRQYKVKEGEDVLVDKLNSEKPNVEILLFIEEDKCIVGKPIIAKAKVDYKIADNVKGDKINGLKYKAKSRYRKRFGFRPIYTKLTINKISV</sequence>
<dbReference type="GO" id="GO:0005840">
    <property type="term" value="C:ribosome"/>
    <property type="evidence" value="ECO:0007669"/>
    <property type="project" value="UniProtKB-KW"/>
</dbReference>
<dbReference type="GO" id="GO:0019843">
    <property type="term" value="F:rRNA binding"/>
    <property type="evidence" value="ECO:0007669"/>
    <property type="project" value="UniProtKB-UniRule"/>
</dbReference>
<dbReference type="HAMAP" id="MF_01363">
    <property type="entry name" value="Ribosomal_bL21"/>
    <property type="match status" value="1"/>
</dbReference>
<proteinExistence type="inferred from homology"/>
<gene>
    <name evidence="4" type="primary">rplU</name>
    <name evidence="6" type="ORF">A2628_01790</name>
</gene>
<reference evidence="6 7" key="1">
    <citation type="journal article" date="2016" name="Nat. Commun.">
        <title>Thousands of microbial genomes shed light on interconnected biogeochemical processes in an aquifer system.</title>
        <authorList>
            <person name="Anantharaman K."/>
            <person name="Brown C.T."/>
            <person name="Hug L.A."/>
            <person name="Sharon I."/>
            <person name="Castelle C.J."/>
            <person name="Probst A.J."/>
            <person name="Thomas B.C."/>
            <person name="Singh A."/>
            <person name="Wilkins M.J."/>
            <person name="Karaoz U."/>
            <person name="Brodie E.L."/>
            <person name="Williams K.H."/>
            <person name="Hubbard S.S."/>
            <person name="Banfield J.F."/>
        </authorList>
    </citation>
    <scope>NUCLEOTIDE SEQUENCE [LARGE SCALE GENOMIC DNA]</scope>
</reference>
<evidence type="ECO:0000256" key="4">
    <source>
        <dbReference type="HAMAP-Rule" id="MF_01363"/>
    </source>
</evidence>
<dbReference type="NCBIfam" id="TIGR00061">
    <property type="entry name" value="L21"/>
    <property type="match status" value="1"/>
</dbReference>
<comment type="caution">
    <text evidence="6">The sequence shown here is derived from an EMBL/GenBank/DDBJ whole genome shotgun (WGS) entry which is preliminary data.</text>
</comment>
<dbReference type="GO" id="GO:0006412">
    <property type="term" value="P:translation"/>
    <property type="evidence" value="ECO:0007669"/>
    <property type="project" value="UniProtKB-UniRule"/>
</dbReference>
<accession>A0A1F7YJX8</accession>
<keyword evidence="4 5" id="KW-0694">RNA-binding</keyword>
<evidence type="ECO:0000256" key="5">
    <source>
        <dbReference type="RuleBase" id="RU000562"/>
    </source>
</evidence>